<dbReference type="AlphaFoldDB" id="A0A640KJ09"/>
<dbReference type="Proteomes" id="UP000419144">
    <property type="component" value="Unassembled WGS sequence"/>
</dbReference>
<sequence>MSALGSVEELRQQLKAEQDAHAATMAQLREKTCTFQAVLAEQQEAFTDLVTRVTELRVAKGECMAAQVAGRAPHMSFNTGSDFLDSLLYSLDGKRKGLEVSVVASVLQKLETAALEALTPYAPGRVSALFTSNSSAVRTTGLLVLFPNDVRGVRQWVRKHVNSCASCAARQTQLPAWAPHRYDREGTGFAAAPNLRAIPNKKYHHVSISFLQERSLADRMDRERQLVILRTTALMHVQSAQSAQPLADAEATCAQMTTALKGFLAETMSEISSTTSTSAPWNTGANPNSDLSAAIEVLLHVVEPRVQVRPVQQVAVDSTGASCTLVEMEATVSVPLHISPLAPLLRLMGDPAQRAYVIQQVLTPLARRIGDALGYGGLAAHYTAIGLQFVEALYRIAVHQGIVDADRTSSGRSDTAYASSQSSAPGKDVKSKILGQLYLIFQALAVFGTSVDVEVTTPHISASQLEPKQNAKKAALRLTRTLLRKLSAPSPLMVPQGDDADSINMTLKVSRAPTTFLEVLNCAFSSNHRLPPTSRSTTLDTFMSPKAKISLGLKLFKELVVEVHRPYHPCTGLILATENGVGGRPRAPPCVPVIDLPVDVVDANVRFAAYVQQLLQKLDQLETSDAVSEEGRLEREGKAFVQHLASTLQQAAPAERLCRHWASAQVRVKEVQKVCADILIPFEMKETDARAATKPLLYLHVVYGGEA</sequence>
<evidence type="ECO:0000256" key="1">
    <source>
        <dbReference type="SAM" id="MobiDB-lite"/>
    </source>
</evidence>
<gene>
    <name evidence="2" type="ORF">LtaPh_1803000</name>
</gene>
<organism evidence="2 3">
    <name type="scientific">Leishmania tarentolae</name>
    <name type="common">Sauroleishmania tarentolae</name>
    <dbReference type="NCBI Taxonomy" id="5689"/>
    <lineage>
        <taxon>Eukaryota</taxon>
        <taxon>Discoba</taxon>
        <taxon>Euglenozoa</taxon>
        <taxon>Kinetoplastea</taxon>
        <taxon>Metakinetoplastina</taxon>
        <taxon>Trypanosomatida</taxon>
        <taxon>Trypanosomatidae</taxon>
        <taxon>Leishmaniinae</taxon>
        <taxon>Leishmania</taxon>
        <taxon>lizard Leishmania</taxon>
    </lineage>
</organism>
<accession>A0A640KJ09</accession>
<reference evidence="2" key="1">
    <citation type="submission" date="2019-11" db="EMBL/GenBank/DDBJ databases">
        <title>Leishmania tarentolae CDS.</title>
        <authorList>
            <person name="Goto Y."/>
            <person name="Yamagishi J."/>
        </authorList>
    </citation>
    <scope>NUCLEOTIDE SEQUENCE [LARGE SCALE GENOMIC DNA]</scope>
    <source>
        <strain evidence="2">Parrot Tar II</strain>
    </source>
</reference>
<evidence type="ECO:0000313" key="2">
    <source>
        <dbReference type="EMBL" id="GET87737.1"/>
    </source>
</evidence>
<name>A0A640KJ09_LEITA</name>
<keyword evidence="3" id="KW-1185">Reference proteome</keyword>
<proteinExistence type="predicted"/>
<dbReference type="EMBL" id="BLBS01000023">
    <property type="protein sequence ID" value="GET87737.1"/>
    <property type="molecule type" value="Genomic_DNA"/>
</dbReference>
<feature type="compositionally biased region" description="Polar residues" evidence="1">
    <location>
        <begin position="410"/>
        <end position="424"/>
    </location>
</feature>
<evidence type="ECO:0000313" key="3">
    <source>
        <dbReference type="Proteomes" id="UP000419144"/>
    </source>
</evidence>
<protein>
    <submittedName>
        <fullName evidence="2">Uncharacterized protein</fullName>
    </submittedName>
</protein>
<comment type="caution">
    <text evidence="2">The sequence shown here is derived from an EMBL/GenBank/DDBJ whole genome shotgun (WGS) entry which is preliminary data.</text>
</comment>
<dbReference type="OrthoDB" id="272836at2759"/>
<feature type="region of interest" description="Disordered" evidence="1">
    <location>
        <begin position="407"/>
        <end position="427"/>
    </location>
</feature>
<dbReference type="VEuPathDB" id="TriTrypDB:LtaPh_1803000"/>